<keyword evidence="9" id="KW-0472">Membrane</keyword>
<gene>
    <name evidence="13" type="ORF">GTP90_03390</name>
</gene>
<proteinExistence type="predicted"/>
<dbReference type="SUPFAM" id="SSF56935">
    <property type="entry name" value="Porins"/>
    <property type="match status" value="1"/>
</dbReference>
<dbReference type="PANTHER" id="PTHR34501:SF9">
    <property type="entry name" value="MAJOR OUTER MEMBRANE PROTEIN P.IA"/>
    <property type="match status" value="1"/>
</dbReference>
<evidence type="ECO:0000256" key="10">
    <source>
        <dbReference type="ARBA" id="ARBA00023237"/>
    </source>
</evidence>
<evidence type="ECO:0000256" key="1">
    <source>
        <dbReference type="ARBA" id="ARBA00004571"/>
    </source>
</evidence>
<dbReference type="GO" id="GO:0006811">
    <property type="term" value="P:monoatomic ion transport"/>
    <property type="evidence" value="ECO:0007669"/>
    <property type="project" value="UniProtKB-KW"/>
</dbReference>
<reference evidence="13" key="1">
    <citation type="submission" date="2019-12" db="EMBL/GenBank/DDBJ databases">
        <title>Novel species isolated from a subtropical stream in China.</title>
        <authorList>
            <person name="Lu H."/>
        </authorList>
    </citation>
    <scope>NUCLEOTIDE SEQUENCE [LARGE SCALE GENOMIC DNA]</scope>
    <source>
        <strain evidence="13">FT81W</strain>
    </source>
</reference>
<accession>A0A845GF24</accession>
<dbReference type="GO" id="GO:0009279">
    <property type="term" value="C:cell outer membrane"/>
    <property type="evidence" value="ECO:0007669"/>
    <property type="project" value="UniProtKB-SubCell"/>
</dbReference>
<dbReference type="Gene3D" id="2.40.160.10">
    <property type="entry name" value="Porin"/>
    <property type="match status" value="1"/>
</dbReference>
<keyword evidence="7" id="KW-0406">Ion transport</keyword>
<sequence>MPTSLHRLLASAALLTATVQAQAAGGPTLYGTITAGLSYIDHIGANNEHVTRTSNSEWGTSLIGMQVAEPIAPGLQLQTRLESGFNTATGTVGSDGMLFSRYATLGVESKTWGKLETGRSMAYTNDVWYIDPMGLNWSSSATLTKGHSWNAWSHTVGYRSPERGGLAIGLQTTVGERACRSTAGVLSYQRGALDVRAIYDETRDNQGHLSGLFDASRELIVGARYERGANAWFAAYNIVRAPDAAAGADTSMQHVWAGVNRKIGNRDLLRLGVYGARTNVTDSRALLLAGGWEHSFAPALTLWATAAVVRNSRDAAFPVAAYWQDLPAPGATQHTVNGGLIYTF</sequence>
<evidence type="ECO:0000256" key="7">
    <source>
        <dbReference type="ARBA" id="ARBA00023065"/>
    </source>
</evidence>
<evidence type="ECO:0000256" key="3">
    <source>
        <dbReference type="ARBA" id="ARBA00022448"/>
    </source>
</evidence>
<evidence type="ECO:0000256" key="2">
    <source>
        <dbReference type="ARBA" id="ARBA00011233"/>
    </source>
</evidence>
<evidence type="ECO:0000256" key="5">
    <source>
        <dbReference type="ARBA" id="ARBA00022692"/>
    </source>
</evidence>
<dbReference type="GO" id="GO:0015288">
    <property type="term" value="F:porin activity"/>
    <property type="evidence" value="ECO:0007669"/>
    <property type="project" value="UniProtKB-KW"/>
</dbReference>
<evidence type="ECO:0000256" key="9">
    <source>
        <dbReference type="ARBA" id="ARBA00023136"/>
    </source>
</evidence>
<evidence type="ECO:0000313" key="14">
    <source>
        <dbReference type="Proteomes" id="UP000447355"/>
    </source>
</evidence>
<keyword evidence="3" id="KW-0813">Transport</keyword>
<dbReference type="PANTHER" id="PTHR34501">
    <property type="entry name" value="PROTEIN YDDL-RELATED"/>
    <property type="match status" value="1"/>
</dbReference>
<dbReference type="InterPro" id="IPR023614">
    <property type="entry name" value="Porin_dom_sf"/>
</dbReference>
<dbReference type="InterPro" id="IPR050298">
    <property type="entry name" value="Gram-neg_bact_OMP"/>
</dbReference>
<dbReference type="InterPro" id="IPR033900">
    <property type="entry name" value="Gram_neg_porin_domain"/>
</dbReference>
<evidence type="ECO:0000259" key="12">
    <source>
        <dbReference type="Pfam" id="PF13609"/>
    </source>
</evidence>
<evidence type="ECO:0000256" key="4">
    <source>
        <dbReference type="ARBA" id="ARBA00022452"/>
    </source>
</evidence>
<keyword evidence="6 11" id="KW-0732">Signal</keyword>
<feature type="chain" id="PRO_5032372121" evidence="11">
    <location>
        <begin position="24"/>
        <end position="344"/>
    </location>
</feature>
<keyword evidence="10" id="KW-0998">Cell outer membrane</keyword>
<protein>
    <submittedName>
        <fullName evidence="13">Porin</fullName>
    </submittedName>
</protein>
<evidence type="ECO:0000256" key="11">
    <source>
        <dbReference type="SAM" id="SignalP"/>
    </source>
</evidence>
<dbReference type="EMBL" id="WWCX01000002">
    <property type="protein sequence ID" value="MYM92904.1"/>
    <property type="molecule type" value="Genomic_DNA"/>
</dbReference>
<organism evidence="13 14">
    <name type="scientific">Duganella vulcania</name>
    <dbReference type="NCBI Taxonomy" id="2692166"/>
    <lineage>
        <taxon>Bacteria</taxon>
        <taxon>Pseudomonadati</taxon>
        <taxon>Pseudomonadota</taxon>
        <taxon>Betaproteobacteria</taxon>
        <taxon>Burkholderiales</taxon>
        <taxon>Oxalobacteraceae</taxon>
        <taxon>Telluria group</taxon>
        <taxon>Duganella</taxon>
    </lineage>
</organism>
<dbReference type="Proteomes" id="UP000447355">
    <property type="component" value="Unassembled WGS sequence"/>
</dbReference>
<comment type="caution">
    <text evidence="13">The sequence shown here is derived from an EMBL/GenBank/DDBJ whole genome shotgun (WGS) entry which is preliminary data.</text>
</comment>
<evidence type="ECO:0000256" key="6">
    <source>
        <dbReference type="ARBA" id="ARBA00022729"/>
    </source>
</evidence>
<dbReference type="RefSeq" id="WP_161082172.1">
    <property type="nucleotide sequence ID" value="NZ_WWCX01000002.1"/>
</dbReference>
<dbReference type="GO" id="GO:0046930">
    <property type="term" value="C:pore complex"/>
    <property type="evidence" value="ECO:0007669"/>
    <property type="project" value="UniProtKB-KW"/>
</dbReference>
<comment type="subcellular location">
    <subcellularLocation>
        <location evidence="1">Cell outer membrane</location>
        <topology evidence="1">Multi-pass membrane protein</topology>
    </subcellularLocation>
</comment>
<dbReference type="AlphaFoldDB" id="A0A845GF24"/>
<keyword evidence="4" id="KW-1134">Transmembrane beta strand</keyword>
<dbReference type="CDD" id="cd00342">
    <property type="entry name" value="gram_neg_porins"/>
    <property type="match status" value="1"/>
</dbReference>
<comment type="subunit">
    <text evidence="2">Homotrimer.</text>
</comment>
<evidence type="ECO:0000313" key="13">
    <source>
        <dbReference type="EMBL" id="MYM92904.1"/>
    </source>
</evidence>
<keyword evidence="5" id="KW-0812">Transmembrane</keyword>
<feature type="signal peptide" evidence="11">
    <location>
        <begin position="1"/>
        <end position="23"/>
    </location>
</feature>
<feature type="domain" description="Porin" evidence="12">
    <location>
        <begin position="10"/>
        <end position="313"/>
    </location>
</feature>
<dbReference type="Pfam" id="PF13609">
    <property type="entry name" value="Porin_4"/>
    <property type="match status" value="1"/>
</dbReference>
<evidence type="ECO:0000256" key="8">
    <source>
        <dbReference type="ARBA" id="ARBA00023114"/>
    </source>
</evidence>
<name>A0A845GF24_9BURK</name>
<keyword evidence="8" id="KW-0626">Porin</keyword>